<evidence type="ECO:0000313" key="1">
    <source>
        <dbReference type="EMBL" id="GLY78485.1"/>
    </source>
</evidence>
<dbReference type="AlphaFoldDB" id="A0A9W6VSA5"/>
<dbReference type="RefSeq" id="WP_285629353.1">
    <property type="nucleotide sequence ID" value="NZ_BSTJ01000009.1"/>
</dbReference>
<dbReference type="Proteomes" id="UP001165135">
    <property type="component" value="Unassembled WGS sequence"/>
</dbReference>
<comment type="caution">
    <text evidence="1">The sequence shown here is derived from an EMBL/GenBank/DDBJ whole genome shotgun (WGS) entry which is preliminary data.</text>
</comment>
<protein>
    <submittedName>
        <fullName evidence="1">Uncharacterized protein</fullName>
    </submittedName>
</protein>
<name>A0A9W6VSA5_9ACTN</name>
<dbReference type="EMBL" id="BSTJ01000009">
    <property type="protein sequence ID" value="GLY78485.1"/>
    <property type="molecule type" value="Genomic_DNA"/>
</dbReference>
<organism evidence="1 2">
    <name type="scientific">Actinoallomurus iriomotensis</name>
    <dbReference type="NCBI Taxonomy" id="478107"/>
    <lineage>
        <taxon>Bacteria</taxon>
        <taxon>Bacillati</taxon>
        <taxon>Actinomycetota</taxon>
        <taxon>Actinomycetes</taxon>
        <taxon>Streptosporangiales</taxon>
        <taxon>Thermomonosporaceae</taxon>
        <taxon>Actinoallomurus</taxon>
    </lineage>
</organism>
<accession>A0A9W6VSA5</accession>
<evidence type="ECO:0000313" key="2">
    <source>
        <dbReference type="Proteomes" id="UP001165135"/>
    </source>
</evidence>
<reference evidence="1" key="1">
    <citation type="submission" date="2023-03" db="EMBL/GenBank/DDBJ databases">
        <title>Actinoallomurus iriomotensis NBRC 103681.</title>
        <authorList>
            <person name="Ichikawa N."/>
            <person name="Sato H."/>
            <person name="Tonouchi N."/>
        </authorList>
    </citation>
    <scope>NUCLEOTIDE SEQUENCE</scope>
    <source>
        <strain evidence="1">NBRC 103681</strain>
    </source>
</reference>
<sequence length="111" mass="12192">MEQPSPSAERQALADLLGALHRRGVSAIAGVDDTGWPCLTVADSKLVTRRVNVNLSLWWFTWGNGHDERVSSHRVEDAADRIARVVEKGWPEQAAVDSGGYRSQALDEHTS</sequence>
<proteinExistence type="predicted"/>
<gene>
    <name evidence="1" type="ORF">Airi01_067520</name>
</gene>